<dbReference type="PANTHER" id="PTHR24252">
    <property type="entry name" value="ACROSIN-RELATED"/>
    <property type="match status" value="1"/>
</dbReference>
<dbReference type="InterPro" id="IPR001304">
    <property type="entry name" value="C-type_lectin-like"/>
</dbReference>
<dbReference type="SMART" id="SM00034">
    <property type="entry name" value="CLECT"/>
    <property type="match status" value="1"/>
</dbReference>
<feature type="domain" description="Peptidase S1" evidence="4">
    <location>
        <begin position="183"/>
        <end position="434"/>
    </location>
</feature>
<dbReference type="PROSITE" id="PS50041">
    <property type="entry name" value="C_TYPE_LECTIN_2"/>
    <property type="match status" value="1"/>
</dbReference>
<dbReference type="Gene3D" id="2.40.10.10">
    <property type="entry name" value="Trypsin-like serine proteases"/>
    <property type="match status" value="2"/>
</dbReference>
<dbReference type="InterPro" id="IPR016187">
    <property type="entry name" value="CTDL_fold"/>
</dbReference>
<dbReference type="Pfam" id="PF00089">
    <property type="entry name" value="Trypsin"/>
    <property type="match status" value="2"/>
</dbReference>
<evidence type="ECO:0000313" key="6">
    <source>
        <dbReference type="RefSeq" id="XP_006811793.1"/>
    </source>
</evidence>
<evidence type="ECO:0000259" key="3">
    <source>
        <dbReference type="PROSITE" id="PS50041"/>
    </source>
</evidence>
<dbReference type="RefSeq" id="XP_006811793.1">
    <property type="nucleotide sequence ID" value="XM_006811730.1"/>
</dbReference>
<dbReference type="GeneID" id="102809353"/>
<dbReference type="InterPro" id="IPR043504">
    <property type="entry name" value="Peptidase_S1_PA_chymotrypsin"/>
</dbReference>
<feature type="signal peptide" evidence="2">
    <location>
        <begin position="1"/>
        <end position="16"/>
    </location>
</feature>
<evidence type="ECO:0000256" key="1">
    <source>
        <dbReference type="ARBA" id="ARBA00023157"/>
    </source>
</evidence>
<dbReference type="PANTHER" id="PTHR24252:SF7">
    <property type="entry name" value="HYALIN"/>
    <property type="match status" value="1"/>
</dbReference>
<dbReference type="Proteomes" id="UP000694865">
    <property type="component" value="Unplaced"/>
</dbReference>
<keyword evidence="5" id="KW-1185">Reference proteome</keyword>
<organism evidence="5 6">
    <name type="scientific">Saccoglossus kowalevskii</name>
    <name type="common">Acorn worm</name>
    <dbReference type="NCBI Taxonomy" id="10224"/>
    <lineage>
        <taxon>Eukaryota</taxon>
        <taxon>Metazoa</taxon>
        <taxon>Hemichordata</taxon>
        <taxon>Enteropneusta</taxon>
        <taxon>Harrimaniidae</taxon>
        <taxon>Saccoglossus</taxon>
    </lineage>
</organism>
<proteinExistence type="predicted"/>
<evidence type="ECO:0000259" key="4">
    <source>
        <dbReference type="PROSITE" id="PS50240"/>
    </source>
</evidence>
<name>A0ABM0LVK2_SACKO</name>
<dbReference type="PROSITE" id="PS50240">
    <property type="entry name" value="TRYPSIN_DOM"/>
    <property type="match status" value="2"/>
</dbReference>
<feature type="domain" description="C-type lectin" evidence="3">
    <location>
        <begin position="54"/>
        <end position="166"/>
    </location>
</feature>
<dbReference type="SUPFAM" id="SSF56436">
    <property type="entry name" value="C-type lectin-like"/>
    <property type="match status" value="1"/>
</dbReference>
<dbReference type="Pfam" id="PF00059">
    <property type="entry name" value="Lectin_C"/>
    <property type="match status" value="1"/>
</dbReference>
<evidence type="ECO:0000256" key="2">
    <source>
        <dbReference type="SAM" id="SignalP"/>
    </source>
</evidence>
<dbReference type="InterPro" id="IPR009003">
    <property type="entry name" value="Peptidase_S1_PA"/>
</dbReference>
<dbReference type="CDD" id="cd00037">
    <property type="entry name" value="CLECT"/>
    <property type="match status" value="1"/>
</dbReference>
<feature type="chain" id="PRO_5045034865" evidence="2">
    <location>
        <begin position="17"/>
        <end position="694"/>
    </location>
</feature>
<dbReference type="SUPFAM" id="SSF50494">
    <property type="entry name" value="Trypsin-like serine proteases"/>
    <property type="match status" value="2"/>
</dbReference>
<keyword evidence="2" id="KW-0732">Signal</keyword>
<dbReference type="SMART" id="SM00020">
    <property type="entry name" value="Tryp_SPc"/>
    <property type="match status" value="2"/>
</dbReference>
<accession>A0ABM0LVK2</accession>
<reference evidence="6" key="1">
    <citation type="submission" date="2025-08" db="UniProtKB">
        <authorList>
            <consortium name="RefSeq"/>
        </authorList>
    </citation>
    <scope>IDENTIFICATION</scope>
    <source>
        <tissue evidence="6">Testes</tissue>
    </source>
</reference>
<gene>
    <name evidence="6" type="primary">LOC102809353</name>
</gene>
<dbReference type="InterPro" id="IPR016186">
    <property type="entry name" value="C-type_lectin-like/link_sf"/>
</dbReference>
<dbReference type="CDD" id="cd00190">
    <property type="entry name" value="Tryp_SPc"/>
    <property type="match status" value="2"/>
</dbReference>
<dbReference type="InterPro" id="IPR001314">
    <property type="entry name" value="Peptidase_S1A"/>
</dbReference>
<protein>
    <submittedName>
        <fullName evidence="6">Transmembrane protease serine 9-like</fullName>
    </submittedName>
</protein>
<evidence type="ECO:0000313" key="5">
    <source>
        <dbReference type="Proteomes" id="UP000694865"/>
    </source>
</evidence>
<keyword evidence="1" id="KW-1015">Disulfide bond</keyword>
<sequence length="694" mass="77016">MIPVVLATIVIAGSLGAFVGNNNSSNDTLMGMRRSIAGEKTLSADDLIILVVTYKLPWYDAQSYCEMQGGRLGQPSTLRLNKYYEKALKRARIEGVYWIGLNDIKKEGLLRWTDGTKARFKDDWHTGKISNNNDKNDCVFTISVRGGVDFQWKFTQCYRRRKFLCEITGPVQCGTRPLVSERVIGAEPIDSPTIWPWQVSVRRGGNHTCSGAIIGEYWILTSALCMQVYTRYVSCGLNLKFSSKKNISNADTYLRADMYEVHVGTVSLSESSIHEHVSPVDYIATHSHYDSPWDIALLYIHNPIEYTEFVRPVCLPPLDDANFFDPIGRQCVSVGWAQKSATDTIQVDVLQEAITETTEYGHCNITISDSELCAIESSISNDTCQGDGGGPLVCYMDDSRWYVAGLFNSRPDCDNPATYFNVTAANEWINQTIHTGPDICGRKSVVENRIVGGQDSLLGSWPWEVVISVEGSHNCSGVIIDDHWIMTAARCLYDGETMASPEQFQVIAGMVKKHAYVTMYEKYVTNIDAVHIHNEFSLDKISWNVGLLYTKTPIPFNFYTSRVCLPNADSDDFFAAGTECVITGWGKLNDNAPYSNTLQQADAIIYDTIRCKFLYSLLGIRLTIAEICASYNVVVTGPCEGDVGSSLVCQKNDGLWYLAGIASLITGSCGNALPSVYTRVTATRAWIDQTLQGG</sequence>
<dbReference type="Gene3D" id="3.10.100.10">
    <property type="entry name" value="Mannose-Binding Protein A, subunit A"/>
    <property type="match status" value="1"/>
</dbReference>
<dbReference type="InterPro" id="IPR001254">
    <property type="entry name" value="Trypsin_dom"/>
</dbReference>
<feature type="domain" description="Peptidase S1" evidence="4">
    <location>
        <begin position="450"/>
        <end position="692"/>
    </location>
</feature>
<dbReference type="PRINTS" id="PR00722">
    <property type="entry name" value="CHYMOTRYPSIN"/>
</dbReference>